<accession>A0ABX1TNR3</accession>
<reference evidence="2 3" key="1">
    <citation type="submission" date="2019-03" db="EMBL/GenBank/DDBJ databases">
        <title>Metabolic reconstructions from genomes of highly enriched 'Candidatus Accumulibacter' and 'Candidatus Competibacter' bioreactor populations.</title>
        <authorList>
            <person name="Annavajhala M.K."/>
            <person name="Welles L."/>
            <person name="Abbas B."/>
            <person name="Sorokin D."/>
            <person name="Park H."/>
            <person name="Van Loosdrecht M."/>
            <person name="Chandran K."/>
        </authorList>
    </citation>
    <scope>NUCLEOTIDE SEQUENCE [LARGE SCALE GENOMIC DNA]</scope>
    <source>
        <strain evidence="2 3">SBR_G</strain>
    </source>
</reference>
<gene>
    <name evidence="2" type="ORF">E4P82_18695</name>
</gene>
<evidence type="ECO:0000256" key="1">
    <source>
        <dbReference type="SAM" id="MobiDB-lite"/>
    </source>
</evidence>
<dbReference type="RefSeq" id="WP_169250308.1">
    <property type="nucleotide sequence ID" value="NZ_SPMZ01000075.1"/>
</dbReference>
<dbReference type="Proteomes" id="UP000760480">
    <property type="component" value="Unassembled WGS sequence"/>
</dbReference>
<evidence type="ECO:0008006" key="4">
    <source>
        <dbReference type="Google" id="ProtNLM"/>
    </source>
</evidence>
<name>A0ABX1TNR3_9GAMM</name>
<keyword evidence="3" id="KW-1185">Reference proteome</keyword>
<comment type="caution">
    <text evidence="2">The sequence shown here is derived from an EMBL/GenBank/DDBJ whole genome shotgun (WGS) entry which is preliminary data.</text>
</comment>
<protein>
    <recommendedName>
        <fullName evidence="4">Band 7 domain-containing protein</fullName>
    </recommendedName>
</protein>
<evidence type="ECO:0000313" key="3">
    <source>
        <dbReference type="Proteomes" id="UP000760480"/>
    </source>
</evidence>
<sequence>MVEPETYNPILGEEDLSKRGWLKPALMPKPGEAFVFSGPNRPLLTCKQGERTITWGESRWTYKLAYRVDVTEHPLRLSFSVPSKNELMKFHVEIAFRCLVDQPQLIVERNITDVAQWLISPIEDVIRPVGRDCEIKDTGDAERKMKEAVIEAVSENGFKVIRVTCKASPDEEAIAQLKAEAAQTNYVNLIETGDIALLAHYLVGHREEAKQVLDYLTERERLDRAHGVTILETLLRSNAIEGWQLESEVKRLLQGLLPGLKSSVEKSVALPGMRKTSNGEPPETALSIAIDTSNSDENNLEAIQDKKRNRGA</sequence>
<proteinExistence type="predicted"/>
<feature type="region of interest" description="Disordered" evidence="1">
    <location>
        <begin position="272"/>
        <end position="312"/>
    </location>
</feature>
<dbReference type="EMBL" id="SPMZ01000075">
    <property type="protein sequence ID" value="NMQ21041.1"/>
    <property type="molecule type" value="Genomic_DNA"/>
</dbReference>
<organism evidence="2 3">
    <name type="scientific">Candidatus Competibacter phosphatis</name>
    <dbReference type="NCBI Taxonomy" id="221280"/>
    <lineage>
        <taxon>Bacteria</taxon>
        <taxon>Pseudomonadati</taxon>
        <taxon>Pseudomonadota</taxon>
        <taxon>Gammaproteobacteria</taxon>
        <taxon>Candidatus Competibacteraceae</taxon>
        <taxon>Candidatus Competibacter</taxon>
    </lineage>
</organism>
<evidence type="ECO:0000313" key="2">
    <source>
        <dbReference type="EMBL" id="NMQ21041.1"/>
    </source>
</evidence>